<dbReference type="InterPro" id="IPR000917">
    <property type="entry name" value="Sulfatase_N"/>
</dbReference>
<dbReference type="Proteomes" id="UP000366872">
    <property type="component" value="Unassembled WGS sequence"/>
</dbReference>
<dbReference type="CDD" id="cd16027">
    <property type="entry name" value="SGSH"/>
    <property type="match status" value="1"/>
</dbReference>
<reference evidence="3 4" key="1">
    <citation type="submission" date="2019-04" db="EMBL/GenBank/DDBJ databases">
        <authorList>
            <person name="Van Vliet M D."/>
        </authorList>
    </citation>
    <scope>NUCLEOTIDE SEQUENCE [LARGE SCALE GENOMIC DNA]</scope>
    <source>
        <strain evidence="3 4">F1</strain>
    </source>
</reference>
<name>A0A6C2U056_PONDE</name>
<dbReference type="PANTHER" id="PTHR43751">
    <property type="entry name" value="SULFATASE"/>
    <property type="match status" value="1"/>
</dbReference>
<organism evidence="3 4">
    <name type="scientific">Pontiella desulfatans</name>
    <dbReference type="NCBI Taxonomy" id="2750659"/>
    <lineage>
        <taxon>Bacteria</taxon>
        <taxon>Pseudomonadati</taxon>
        <taxon>Kiritimatiellota</taxon>
        <taxon>Kiritimatiellia</taxon>
        <taxon>Kiritimatiellales</taxon>
        <taxon>Pontiellaceae</taxon>
        <taxon>Pontiella</taxon>
    </lineage>
</organism>
<dbReference type="InterPro" id="IPR017850">
    <property type="entry name" value="Alkaline_phosphatase_core_sf"/>
</dbReference>
<evidence type="ECO:0000256" key="1">
    <source>
        <dbReference type="SAM" id="SignalP"/>
    </source>
</evidence>
<dbReference type="AlphaFoldDB" id="A0A6C2U056"/>
<dbReference type="RefSeq" id="WP_136078880.1">
    <property type="nucleotide sequence ID" value="NZ_CAAHFG010000001.1"/>
</dbReference>
<protein>
    <submittedName>
        <fullName evidence="3">Choline-sulfatase</fullName>
    </submittedName>
</protein>
<dbReference type="SUPFAM" id="SSF53649">
    <property type="entry name" value="Alkaline phosphatase-like"/>
    <property type="match status" value="1"/>
</dbReference>
<evidence type="ECO:0000259" key="2">
    <source>
        <dbReference type="Pfam" id="PF00884"/>
    </source>
</evidence>
<evidence type="ECO:0000313" key="3">
    <source>
        <dbReference type="EMBL" id="VGO13302.1"/>
    </source>
</evidence>
<gene>
    <name evidence="3" type="primary">betC_29</name>
    <name evidence="3" type="ORF">PDESU_01858</name>
</gene>
<feature type="chain" id="PRO_5029021237" evidence="1">
    <location>
        <begin position="20"/>
        <end position="460"/>
    </location>
</feature>
<dbReference type="Gene3D" id="3.40.720.10">
    <property type="entry name" value="Alkaline Phosphatase, subunit A"/>
    <property type="match status" value="1"/>
</dbReference>
<dbReference type="Pfam" id="PF00884">
    <property type="entry name" value="Sulfatase"/>
    <property type="match status" value="1"/>
</dbReference>
<dbReference type="PANTHER" id="PTHR43751:SF1">
    <property type="entry name" value="SULFATASE ATSG-RELATED"/>
    <property type="match status" value="1"/>
</dbReference>
<feature type="signal peptide" evidence="1">
    <location>
        <begin position="1"/>
        <end position="19"/>
    </location>
</feature>
<keyword evidence="4" id="KW-1185">Reference proteome</keyword>
<evidence type="ECO:0000313" key="4">
    <source>
        <dbReference type="Proteomes" id="UP000366872"/>
    </source>
</evidence>
<proteinExistence type="predicted"/>
<dbReference type="EMBL" id="CAAHFG010000001">
    <property type="protein sequence ID" value="VGO13302.1"/>
    <property type="molecule type" value="Genomic_DNA"/>
</dbReference>
<keyword evidence="1" id="KW-0732">Signal</keyword>
<sequence length="460" mass="51199">MKTTVLSVMVLSAALAVSAKPNFLFIIADDCTHNDLPVYGGENARTPNIDKLAGEGLVFNRAYVSQAICQPSRSALYTGLFPWRNGAAYNHSASKKGLKSISHYLRDLGYRVGISGKMHVKPNSVFPFKVVPGFDSNCVRNPTQPHDVSGITKFMANKEKPFCLFVCLTEPHVPWVMGDASKYPVDELKLPPNIADTELTRRDFAKYLAEITYMDGQVGEILQALEESGQADGTLVMFSSEQGSQFPGCKWTVWDTGLHTALIARWPGRVPAGKRTDAIVQYVDVVPTFMELGGGQAKGLDGSSFAAVLAGKKTEHRPFAYGIHNNIPEGLAYPSRTVTDGTYRYIRNLTPDALYTQKYVMSYDGLSKNRNAYWGQWMFSSWNDEHIAMLVSRYMNRPAEELYRTDRDPFELENLTENPEHAEALARLSKELDAWMASQGDPGARADTMEMYRASKTNAR</sequence>
<feature type="domain" description="Sulfatase N-terminal" evidence="2">
    <location>
        <begin position="21"/>
        <end position="294"/>
    </location>
</feature>
<accession>A0A6C2U056</accession>
<dbReference type="InterPro" id="IPR052701">
    <property type="entry name" value="GAG_Ulvan_Degrading_Sulfatases"/>
</dbReference>